<dbReference type="GO" id="GO:0004623">
    <property type="term" value="F:phospholipase A2 activity"/>
    <property type="evidence" value="ECO:0007669"/>
    <property type="project" value="InterPro"/>
</dbReference>
<evidence type="ECO:0000313" key="2">
    <source>
        <dbReference type="EMBL" id="KAF4082168.1"/>
    </source>
</evidence>
<sequence>MHTRQKGKLDTCESYKDLDSCHYQIPALREKFGLRNAEHTTLYHCNCTARLARELAEEVEVDKVHFWLLDFVSQSCFFLPQNCTGSESCSTSSPNDAPRIERWSKGAAVWRHLAAPRRKAKRFHSKRSKRKDSPARLHKKCLRMYSKVRKEVQQLYDT</sequence>
<dbReference type="Gene3D" id="1.20.90.10">
    <property type="entry name" value="Phospholipase A2 domain"/>
    <property type="match status" value="1"/>
</dbReference>
<dbReference type="InterPro" id="IPR016090">
    <property type="entry name" value="PLA2-like_dom"/>
</dbReference>
<reference evidence="2 3" key="1">
    <citation type="submission" date="2020-02" db="EMBL/GenBank/DDBJ databases">
        <title>A chromosome-scale genome assembly of the black bullhead catfish (Ameiurus melas).</title>
        <authorList>
            <person name="Wen M."/>
            <person name="Zham M."/>
            <person name="Cabau C."/>
            <person name="Klopp C."/>
            <person name="Donnadieu C."/>
            <person name="Roques C."/>
            <person name="Bouchez O."/>
            <person name="Lampietro C."/>
            <person name="Jouanno E."/>
            <person name="Herpin A."/>
            <person name="Louis A."/>
            <person name="Berthelot C."/>
            <person name="Parey E."/>
            <person name="Roest-Crollius H."/>
            <person name="Braasch I."/>
            <person name="Postlethwait J."/>
            <person name="Robinson-Rechavi M."/>
            <person name="Echchiki A."/>
            <person name="Begum T."/>
            <person name="Montfort J."/>
            <person name="Schartl M."/>
            <person name="Bobe J."/>
            <person name="Guiguen Y."/>
        </authorList>
    </citation>
    <scope>NUCLEOTIDE SEQUENCE [LARGE SCALE GENOMIC DNA]</scope>
    <source>
        <strain evidence="2">M_S1</strain>
        <tissue evidence="2">Blood</tissue>
    </source>
</reference>
<dbReference type="Proteomes" id="UP000593565">
    <property type="component" value="Unassembled WGS sequence"/>
</dbReference>
<proteinExistence type="predicted"/>
<dbReference type="EMBL" id="JAAGNN010000012">
    <property type="protein sequence ID" value="KAF4082168.1"/>
    <property type="molecule type" value="Genomic_DNA"/>
</dbReference>
<evidence type="ECO:0000259" key="1">
    <source>
        <dbReference type="Pfam" id="PF05826"/>
    </source>
</evidence>
<dbReference type="InterPro" id="IPR036444">
    <property type="entry name" value="PLipase_A2_dom_sf"/>
</dbReference>
<protein>
    <recommendedName>
        <fullName evidence="1">Phospholipase A2-like central domain-containing protein</fullName>
    </recommendedName>
</protein>
<gene>
    <name evidence="2" type="ORF">AMELA_G00148600</name>
</gene>
<comment type="caution">
    <text evidence="2">The sequence shown here is derived from an EMBL/GenBank/DDBJ whole genome shotgun (WGS) entry which is preliminary data.</text>
</comment>
<keyword evidence="3" id="KW-1185">Reference proteome</keyword>
<dbReference type="Pfam" id="PF05826">
    <property type="entry name" value="Phospholip_A2_2"/>
    <property type="match status" value="1"/>
</dbReference>
<feature type="domain" description="Phospholipase A2-like central" evidence="1">
    <location>
        <begin position="8"/>
        <end position="77"/>
    </location>
</feature>
<dbReference type="GO" id="GO:0006644">
    <property type="term" value="P:phospholipid metabolic process"/>
    <property type="evidence" value="ECO:0007669"/>
    <property type="project" value="InterPro"/>
</dbReference>
<evidence type="ECO:0000313" key="3">
    <source>
        <dbReference type="Proteomes" id="UP000593565"/>
    </source>
</evidence>
<dbReference type="GO" id="GO:0050482">
    <property type="term" value="P:arachidonate secretion"/>
    <property type="evidence" value="ECO:0007669"/>
    <property type="project" value="InterPro"/>
</dbReference>
<organism evidence="2 3">
    <name type="scientific">Ameiurus melas</name>
    <name type="common">Black bullhead</name>
    <name type="synonym">Silurus melas</name>
    <dbReference type="NCBI Taxonomy" id="219545"/>
    <lineage>
        <taxon>Eukaryota</taxon>
        <taxon>Metazoa</taxon>
        <taxon>Chordata</taxon>
        <taxon>Craniata</taxon>
        <taxon>Vertebrata</taxon>
        <taxon>Euteleostomi</taxon>
        <taxon>Actinopterygii</taxon>
        <taxon>Neopterygii</taxon>
        <taxon>Teleostei</taxon>
        <taxon>Ostariophysi</taxon>
        <taxon>Siluriformes</taxon>
        <taxon>Ictaluridae</taxon>
        <taxon>Ameiurus</taxon>
    </lineage>
</organism>
<dbReference type="AlphaFoldDB" id="A0A7J6AL15"/>
<name>A0A7J6AL15_AMEME</name>
<accession>A0A7J6AL15</accession>